<evidence type="ECO:0000256" key="1">
    <source>
        <dbReference type="SAM" id="MobiDB-lite"/>
    </source>
</evidence>
<name>A0A1H0HEE9_9HYPH</name>
<dbReference type="RefSeq" id="WP_061934878.1">
    <property type="nucleotide sequence ID" value="NZ_FNIT01000004.1"/>
</dbReference>
<dbReference type="PROSITE" id="PS51257">
    <property type="entry name" value="PROKAR_LIPOPROTEIN"/>
    <property type="match status" value="1"/>
</dbReference>
<proteinExistence type="predicted"/>
<reference evidence="3 4" key="1">
    <citation type="submission" date="2016-10" db="EMBL/GenBank/DDBJ databases">
        <authorList>
            <person name="de Groot N.N."/>
        </authorList>
    </citation>
    <scope>NUCLEOTIDE SEQUENCE [LARGE SCALE GENOMIC DNA]</scope>
    <source>
        <strain evidence="4">L7-484,KACC 16230,DSM 25025</strain>
    </source>
</reference>
<dbReference type="Proteomes" id="UP000198793">
    <property type="component" value="Unassembled WGS sequence"/>
</dbReference>
<feature type="region of interest" description="Disordered" evidence="1">
    <location>
        <begin position="82"/>
        <end position="102"/>
    </location>
</feature>
<sequence length="102" mass="9887">MRNLVFAAAAFTAIGTFPAAAAGCGMMEQAAAPGMSQAAPAAEGMMCGKSAEAAPQSTPGQSAEGAGGCPCCAKMASMKMPETKGDAMPGMDMPATPPANGQ</sequence>
<dbReference type="EMBL" id="FNIT01000004">
    <property type="protein sequence ID" value="SDO17545.1"/>
    <property type="molecule type" value="Genomic_DNA"/>
</dbReference>
<evidence type="ECO:0000256" key="2">
    <source>
        <dbReference type="SAM" id="SignalP"/>
    </source>
</evidence>
<accession>A0A1H0HEE9</accession>
<evidence type="ECO:0000313" key="4">
    <source>
        <dbReference type="Proteomes" id="UP000198793"/>
    </source>
</evidence>
<gene>
    <name evidence="3" type="ORF">SAMN05192530_10460</name>
</gene>
<feature type="chain" id="PRO_5011586604" evidence="2">
    <location>
        <begin position="22"/>
        <end position="102"/>
    </location>
</feature>
<organism evidence="3 4">
    <name type="scientific">Aureimonas jatrophae</name>
    <dbReference type="NCBI Taxonomy" id="1166073"/>
    <lineage>
        <taxon>Bacteria</taxon>
        <taxon>Pseudomonadati</taxon>
        <taxon>Pseudomonadota</taxon>
        <taxon>Alphaproteobacteria</taxon>
        <taxon>Hyphomicrobiales</taxon>
        <taxon>Aurantimonadaceae</taxon>
        <taxon>Aureimonas</taxon>
    </lineage>
</organism>
<feature type="region of interest" description="Disordered" evidence="1">
    <location>
        <begin position="41"/>
        <end position="66"/>
    </location>
</feature>
<protein>
    <submittedName>
        <fullName evidence="3">Uncharacterized protein</fullName>
    </submittedName>
</protein>
<evidence type="ECO:0000313" key="3">
    <source>
        <dbReference type="EMBL" id="SDO17545.1"/>
    </source>
</evidence>
<feature type="signal peptide" evidence="2">
    <location>
        <begin position="1"/>
        <end position="21"/>
    </location>
</feature>
<keyword evidence="4" id="KW-1185">Reference proteome</keyword>
<dbReference type="OrthoDB" id="7916467at2"/>
<keyword evidence="2" id="KW-0732">Signal</keyword>
<dbReference type="AlphaFoldDB" id="A0A1H0HEE9"/>